<dbReference type="Proteomes" id="UP001597475">
    <property type="component" value="Unassembled WGS sequence"/>
</dbReference>
<keyword evidence="3" id="KW-1185">Reference proteome</keyword>
<sequence>MKQPPLYLGSITTGSGVDLRSHEGQVAFVRAVLGIKPAPTVTPSAQASGQAEPRKAGNA</sequence>
<evidence type="ECO:0000256" key="1">
    <source>
        <dbReference type="SAM" id="MobiDB-lite"/>
    </source>
</evidence>
<accession>A0ABW5P2Z1</accession>
<proteinExistence type="predicted"/>
<dbReference type="RefSeq" id="WP_386844967.1">
    <property type="nucleotide sequence ID" value="NZ_JBHUMK010000037.1"/>
</dbReference>
<protein>
    <submittedName>
        <fullName evidence="2">Uncharacterized protein</fullName>
    </submittedName>
</protein>
<comment type="caution">
    <text evidence="2">The sequence shown here is derived from an EMBL/GenBank/DDBJ whole genome shotgun (WGS) entry which is preliminary data.</text>
</comment>
<dbReference type="EMBL" id="JBHUMK010000037">
    <property type="protein sequence ID" value="MFD2609525.1"/>
    <property type="molecule type" value="Genomic_DNA"/>
</dbReference>
<organism evidence="2 3">
    <name type="scientific">Deinococcus taklimakanensis</name>
    <dbReference type="NCBI Taxonomy" id="536443"/>
    <lineage>
        <taxon>Bacteria</taxon>
        <taxon>Thermotogati</taxon>
        <taxon>Deinococcota</taxon>
        <taxon>Deinococci</taxon>
        <taxon>Deinococcales</taxon>
        <taxon>Deinococcaceae</taxon>
        <taxon>Deinococcus</taxon>
    </lineage>
</organism>
<gene>
    <name evidence="2" type="ORF">ACFSR9_08755</name>
</gene>
<feature type="region of interest" description="Disordered" evidence="1">
    <location>
        <begin position="39"/>
        <end position="59"/>
    </location>
</feature>
<evidence type="ECO:0000313" key="2">
    <source>
        <dbReference type="EMBL" id="MFD2609525.1"/>
    </source>
</evidence>
<reference evidence="3" key="1">
    <citation type="journal article" date="2019" name="Int. J. Syst. Evol. Microbiol.">
        <title>The Global Catalogue of Microorganisms (GCM) 10K type strain sequencing project: providing services to taxonomists for standard genome sequencing and annotation.</title>
        <authorList>
            <consortium name="The Broad Institute Genomics Platform"/>
            <consortium name="The Broad Institute Genome Sequencing Center for Infectious Disease"/>
            <person name="Wu L."/>
            <person name="Ma J."/>
        </authorList>
    </citation>
    <scope>NUCLEOTIDE SEQUENCE [LARGE SCALE GENOMIC DNA]</scope>
    <source>
        <strain evidence="3">KCTC 33842</strain>
    </source>
</reference>
<evidence type="ECO:0000313" key="3">
    <source>
        <dbReference type="Proteomes" id="UP001597475"/>
    </source>
</evidence>
<name>A0ABW5P2Z1_9DEIO</name>